<comment type="caution">
    <text evidence="4">The sequence shown here is derived from an EMBL/GenBank/DDBJ whole genome shotgun (WGS) entry which is preliminary data.</text>
</comment>
<dbReference type="SUPFAM" id="SSF53720">
    <property type="entry name" value="ALDH-like"/>
    <property type="match status" value="1"/>
</dbReference>
<proteinExistence type="inferred from homology"/>
<protein>
    <submittedName>
        <fullName evidence="4">NAD-dependent succinate-semialdehyde dehydrogenase</fullName>
    </submittedName>
</protein>
<dbReference type="InterPro" id="IPR016161">
    <property type="entry name" value="Ald_DH/histidinol_DH"/>
</dbReference>
<reference evidence="4 5" key="1">
    <citation type="submission" date="2018-05" db="EMBL/GenBank/DDBJ databases">
        <title>The draft genome of strain NS-104.</title>
        <authorList>
            <person name="Hang P."/>
            <person name="Jiang J."/>
        </authorList>
    </citation>
    <scope>NUCLEOTIDE SEQUENCE [LARGE SCALE GENOMIC DNA]</scope>
    <source>
        <strain evidence="4 5">NS-104</strain>
    </source>
</reference>
<dbReference type="PANTHER" id="PTHR43353">
    <property type="entry name" value="SUCCINATE-SEMIALDEHYDE DEHYDROGENASE, MITOCHONDRIAL"/>
    <property type="match status" value="1"/>
</dbReference>
<dbReference type="InterPro" id="IPR016163">
    <property type="entry name" value="Ald_DH_C"/>
</dbReference>
<organism evidence="4 5">
    <name type="scientific">Metarhizobium album</name>
    <dbReference type="NCBI Taxonomy" id="2182425"/>
    <lineage>
        <taxon>Bacteria</taxon>
        <taxon>Pseudomonadati</taxon>
        <taxon>Pseudomonadota</taxon>
        <taxon>Alphaproteobacteria</taxon>
        <taxon>Hyphomicrobiales</taxon>
        <taxon>Rhizobiaceae</taxon>
        <taxon>Metarhizobium</taxon>
    </lineage>
</organism>
<dbReference type="GO" id="GO:0016620">
    <property type="term" value="F:oxidoreductase activity, acting on the aldehyde or oxo group of donors, NAD or NADP as acceptor"/>
    <property type="evidence" value="ECO:0007669"/>
    <property type="project" value="InterPro"/>
</dbReference>
<name>A0A2U2DJ79_9HYPH</name>
<evidence type="ECO:0000256" key="1">
    <source>
        <dbReference type="ARBA" id="ARBA00009986"/>
    </source>
</evidence>
<accession>A0A2U2DJ79</accession>
<dbReference type="CDD" id="cd07103">
    <property type="entry name" value="ALDH_F5_SSADH_GabD"/>
    <property type="match status" value="1"/>
</dbReference>
<dbReference type="AlphaFoldDB" id="A0A2U2DJ79"/>
<dbReference type="FunFam" id="3.40.309.10:FF:000009">
    <property type="entry name" value="Aldehyde dehydrogenase A"/>
    <property type="match status" value="1"/>
</dbReference>
<dbReference type="EMBL" id="QFBC01000016">
    <property type="protein sequence ID" value="PWE53362.1"/>
    <property type="molecule type" value="Genomic_DNA"/>
</dbReference>
<keyword evidence="5" id="KW-1185">Reference proteome</keyword>
<gene>
    <name evidence="4" type="ORF">DEM27_25735</name>
</gene>
<evidence type="ECO:0000259" key="3">
    <source>
        <dbReference type="Pfam" id="PF00171"/>
    </source>
</evidence>
<keyword evidence="2" id="KW-0560">Oxidoreductase</keyword>
<dbReference type="InterPro" id="IPR050740">
    <property type="entry name" value="Aldehyde_DH_Superfamily"/>
</dbReference>
<dbReference type="Proteomes" id="UP000245252">
    <property type="component" value="Unassembled WGS sequence"/>
</dbReference>
<evidence type="ECO:0000256" key="2">
    <source>
        <dbReference type="ARBA" id="ARBA00023002"/>
    </source>
</evidence>
<evidence type="ECO:0000313" key="5">
    <source>
        <dbReference type="Proteomes" id="UP000245252"/>
    </source>
</evidence>
<evidence type="ECO:0000313" key="4">
    <source>
        <dbReference type="EMBL" id="PWE53362.1"/>
    </source>
</evidence>
<dbReference type="InterPro" id="IPR016162">
    <property type="entry name" value="Ald_DH_N"/>
</dbReference>
<dbReference type="OrthoDB" id="9812625at2"/>
<dbReference type="Pfam" id="PF00171">
    <property type="entry name" value="Aldedh"/>
    <property type="match status" value="1"/>
</dbReference>
<dbReference type="InterPro" id="IPR015590">
    <property type="entry name" value="Aldehyde_DH_dom"/>
</dbReference>
<dbReference type="Gene3D" id="3.40.309.10">
    <property type="entry name" value="Aldehyde Dehydrogenase, Chain A, domain 2"/>
    <property type="match status" value="1"/>
</dbReference>
<dbReference type="RefSeq" id="WP_109461111.1">
    <property type="nucleotide sequence ID" value="NZ_QFBC01000016.1"/>
</dbReference>
<dbReference type="FunFam" id="3.40.605.10:FF:000007">
    <property type="entry name" value="NAD/NADP-dependent betaine aldehyde dehydrogenase"/>
    <property type="match status" value="1"/>
</dbReference>
<dbReference type="Gene3D" id="3.40.605.10">
    <property type="entry name" value="Aldehyde Dehydrogenase, Chain A, domain 1"/>
    <property type="match status" value="1"/>
</dbReference>
<comment type="similarity">
    <text evidence="1">Belongs to the aldehyde dehydrogenase family.</text>
</comment>
<sequence length="474" mass="50893">MSEFKLLIDGKERAGNEGVWEDVFDPATGQAFGRVTHAGKQDLDDAMNIAVRGLAEWSAVPTWERGTILHRSAAILRERKETLGLAMTREQGKPLREAIAEVDRSADFMEWGAEQARRITGDVLTGRDLANRIVIETHPIGVVAAFTPWNFPMALAAKKFAGALGAGCSIICKPSQETPGSVLGLVQALLDAGVHPAAVGVVFGAPADVSSHMINASQISKITFTGSIPVGKMLAAEAGKVMKPVTMELGGHAPVIVCKDMDPEATADFLVTKKFTNAGQICLSPTRFFVESEVHDRFVERFVARAAKIRVGAGTAEESQMGPLASVRRVQAISDLVEDARAKGATIATGGQHMGNSGYFYAPTVLTDIPPEARILHEEPFGPVAAILRFDDEAEMVHQANSLEFGLSAYLFTNDAARQRRLADAMKVGTVGVNDVPTHLPEVPLGGWKESGYGTEGGQQILTPYQKTKFVSYR</sequence>
<feature type="domain" description="Aldehyde dehydrogenase" evidence="3">
    <location>
        <begin position="22"/>
        <end position="471"/>
    </location>
</feature>
<dbReference type="PANTHER" id="PTHR43353:SF5">
    <property type="entry name" value="SUCCINATE-SEMIALDEHYDE DEHYDROGENASE, MITOCHONDRIAL"/>
    <property type="match status" value="1"/>
</dbReference>